<feature type="domain" description="C-type lectin" evidence="2">
    <location>
        <begin position="43"/>
        <end position="166"/>
    </location>
</feature>
<sequence>MLSHLDDQKQRLNKIKTAQIKADEEDSRSRRTATRCREPFFPVGRECFYVGKKEKLGWHEAKSACHRLQAHLAEPERPKALAKALKKIKGNFNRCWIGGSDQEEEGVWKWLSGGSLVGDRNWRPGQPSTYSLRGEEQDCLAILKNANGGPPLDDFSCWVDRAYICEADPEC</sequence>
<evidence type="ECO:0000313" key="4">
    <source>
        <dbReference type="Proteomes" id="UP001381693"/>
    </source>
</evidence>
<dbReference type="InterPro" id="IPR018378">
    <property type="entry name" value="C-type_lectin_CS"/>
</dbReference>
<dbReference type="PANTHER" id="PTHR22801:SF63">
    <property type="entry name" value="C-TYPE LECTIN DOMAIN-CONTAINING PROTEIN"/>
    <property type="match status" value="1"/>
</dbReference>
<comment type="caution">
    <text evidence="3">The sequence shown here is derived from an EMBL/GenBank/DDBJ whole genome shotgun (WGS) entry which is preliminary data.</text>
</comment>
<dbReference type="Pfam" id="PF00059">
    <property type="entry name" value="Lectin_C"/>
    <property type="match status" value="1"/>
</dbReference>
<proteinExistence type="predicted"/>
<dbReference type="EMBL" id="JAXCGZ010015114">
    <property type="protein sequence ID" value="KAK7071232.1"/>
    <property type="molecule type" value="Genomic_DNA"/>
</dbReference>
<dbReference type="SUPFAM" id="SSF56436">
    <property type="entry name" value="C-type lectin-like"/>
    <property type="match status" value="1"/>
</dbReference>
<keyword evidence="4" id="KW-1185">Reference proteome</keyword>
<dbReference type="InterPro" id="IPR016186">
    <property type="entry name" value="C-type_lectin-like/link_sf"/>
</dbReference>
<dbReference type="CDD" id="cd00037">
    <property type="entry name" value="CLECT"/>
    <property type="match status" value="1"/>
</dbReference>
<evidence type="ECO:0000313" key="3">
    <source>
        <dbReference type="EMBL" id="KAK7071232.1"/>
    </source>
</evidence>
<dbReference type="InterPro" id="IPR001304">
    <property type="entry name" value="C-type_lectin-like"/>
</dbReference>
<gene>
    <name evidence="3" type="ORF">SK128_000324</name>
</gene>
<evidence type="ECO:0000259" key="2">
    <source>
        <dbReference type="PROSITE" id="PS50041"/>
    </source>
</evidence>
<organism evidence="3 4">
    <name type="scientific">Halocaridina rubra</name>
    <name type="common">Hawaiian red shrimp</name>
    <dbReference type="NCBI Taxonomy" id="373956"/>
    <lineage>
        <taxon>Eukaryota</taxon>
        <taxon>Metazoa</taxon>
        <taxon>Ecdysozoa</taxon>
        <taxon>Arthropoda</taxon>
        <taxon>Crustacea</taxon>
        <taxon>Multicrustacea</taxon>
        <taxon>Malacostraca</taxon>
        <taxon>Eumalacostraca</taxon>
        <taxon>Eucarida</taxon>
        <taxon>Decapoda</taxon>
        <taxon>Pleocyemata</taxon>
        <taxon>Caridea</taxon>
        <taxon>Atyoidea</taxon>
        <taxon>Atyidae</taxon>
        <taxon>Halocaridina</taxon>
    </lineage>
</organism>
<evidence type="ECO:0000256" key="1">
    <source>
        <dbReference type="ARBA" id="ARBA00023157"/>
    </source>
</evidence>
<keyword evidence="1" id="KW-1015">Disulfide bond</keyword>
<dbReference type="SMART" id="SM00034">
    <property type="entry name" value="CLECT"/>
    <property type="match status" value="1"/>
</dbReference>
<dbReference type="PANTHER" id="PTHR22801">
    <property type="entry name" value="LITHOSTATHINE"/>
    <property type="match status" value="1"/>
</dbReference>
<dbReference type="AlphaFoldDB" id="A0AAN8WS41"/>
<protein>
    <recommendedName>
        <fullName evidence="2">C-type lectin domain-containing protein</fullName>
    </recommendedName>
</protein>
<dbReference type="PROSITE" id="PS50041">
    <property type="entry name" value="C_TYPE_LECTIN_2"/>
    <property type="match status" value="1"/>
</dbReference>
<reference evidence="3 4" key="1">
    <citation type="submission" date="2023-11" db="EMBL/GenBank/DDBJ databases">
        <title>Halocaridina rubra genome assembly.</title>
        <authorList>
            <person name="Smith C."/>
        </authorList>
    </citation>
    <scope>NUCLEOTIDE SEQUENCE [LARGE SCALE GENOMIC DNA]</scope>
    <source>
        <strain evidence="3">EP-1</strain>
        <tissue evidence="3">Whole</tissue>
    </source>
</reference>
<dbReference type="InterPro" id="IPR016187">
    <property type="entry name" value="CTDL_fold"/>
</dbReference>
<dbReference type="PROSITE" id="PS00615">
    <property type="entry name" value="C_TYPE_LECTIN_1"/>
    <property type="match status" value="1"/>
</dbReference>
<name>A0AAN8WS41_HALRR</name>
<dbReference type="InterPro" id="IPR050801">
    <property type="entry name" value="Ca-Dep_Lectins_ImmuneDev"/>
</dbReference>
<accession>A0AAN8WS41</accession>
<dbReference type="Gene3D" id="3.10.100.10">
    <property type="entry name" value="Mannose-Binding Protein A, subunit A"/>
    <property type="match status" value="1"/>
</dbReference>
<dbReference type="Proteomes" id="UP001381693">
    <property type="component" value="Unassembled WGS sequence"/>
</dbReference>